<feature type="region of interest" description="Disordered" evidence="1">
    <location>
        <begin position="1"/>
        <end position="34"/>
    </location>
</feature>
<organism evidence="2 3">
    <name type="scientific">Psilocybe cyanescens</name>
    <dbReference type="NCBI Taxonomy" id="93625"/>
    <lineage>
        <taxon>Eukaryota</taxon>
        <taxon>Fungi</taxon>
        <taxon>Dikarya</taxon>
        <taxon>Basidiomycota</taxon>
        <taxon>Agaricomycotina</taxon>
        <taxon>Agaricomycetes</taxon>
        <taxon>Agaricomycetidae</taxon>
        <taxon>Agaricales</taxon>
        <taxon>Agaricineae</taxon>
        <taxon>Strophariaceae</taxon>
        <taxon>Psilocybe</taxon>
    </lineage>
</organism>
<protein>
    <submittedName>
        <fullName evidence="2">Uncharacterized protein</fullName>
    </submittedName>
</protein>
<feature type="compositionally biased region" description="Low complexity" evidence="1">
    <location>
        <begin position="10"/>
        <end position="29"/>
    </location>
</feature>
<reference evidence="2 3" key="1">
    <citation type="journal article" date="2018" name="Evol. Lett.">
        <title>Horizontal gene cluster transfer increased hallucinogenic mushroom diversity.</title>
        <authorList>
            <person name="Reynolds H.T."/>
            <person name="Vijayakumar V."/>
            <person name="Gluck-Thaler E."/>
            <person name="Korotkin H.B."/>
            <person name="Matheny P.B."/>
            <person name="Slot J.C."/>
        </authorList>
    </citation>
    <scope>NUCLEOTIDE SEQUENCE [LARGE SCALE GENOMIC DNA]</scope>
    <source>
        <strain evidence="2 3">2631</strain>
    </source>
</reference>
<comment type="caution">
    <text evidence="2">The sequence shown here is derived from an EMBL/GenBank/DDBJ whole genome shotgun (WGS) entry which is preliminary data.</text>
</comment>
<name>A0A409XTF3_PSICY</name>
<dbReference type="InParanoid" id="A0A409XTF3"/>
<dbReference type="EMBL" id="NHYD01000466">
    <property type="protein sequence ID" value="PPQ94112.1"/>
    <property type="molecule type" value="Genomic_DNA"/>
</dbReference>
<keyword evidence="3" id="KW-1185">Reference proteome</keyword>
<sequence length="59" mass="6677">MPVAVRPCFSSPSHPSSSSSSSNAHSYSHSPRRRRITSSDLKVLAYLYRMVTYGVERWC</sequence>
<dbReference type="AlphaFoldDB" id="A0A409XTF3"/>
<evidence type="ECO:0000313" key="3">
    <source>
        <dbReference type="Proteomes" id="UP000283269"/>
    </source>
</evidence>
<evidence type="ECO:0000256" key="1">
    <source>
        <dbReference type="SAM" id="MobiDB-lite"/>
    </source>
</evidence>
<accession>A0A409XTF3</accession>
<evidence type="ECO:0000313" key="2">
    <source>
        <dbReference type="EMBL" id="PPQ94112.1"/>
    </source>
</evidence>
<dbReference type="Proteomes" id="UP000283269">
    <property type="component" value="Unassembled WGS sequence"/>
</dbReference>
<proteinExistence type="predicted"/>
<gene>
    <name evidence="2" type="ORF">CVT25_009263</name>
</gene>